<keyword evidence="5 16" id="KW-0813">Transport</keyword>
<feature type="transmembrane region" description="Helical" evidence="16">
    <location>
        <begin position="351"/>
        <end position="370"/>
    </location>
</feature>
<dbReference type="GO" id="GO:0015990">
    <property type="term" value="P:electron transport coupled proton transport"/>
    <property type="evidence" value="ECO:0007669"/>
    <property type="project" value="TreeGrafter"/>
</dbReference>
<keyword evidence="8" id="KW-1278">Translocase</keyword>
<comment type="function">
    <text evidence="16">Core subunit of the mitochondrial membrane respiratory chain NADH dehydrogenase (Complex I) which catalyzes electron transfer from NADH through the respiratory chain, using ubiquinone as an electron acceptor. Essential for the catalytic activity and assembly of complex I.</text>
</comment>
<dbReference type="GO" id="GO:0031966">
    <property type="term" value="C:mitochondrial membrane"/>
    <property type="evidence" value="ECO:0007669"/>
    <property type="project" value="UniProtKB-SubCell"/>
</dbReference>
<evidence type="ECO:0000313" key="19">
    <source>
        <dbReference type="EMBL" id="ARF05662.1"/>
    </source>
</evidence>
<dbReference type="GO" id="GO:0048039">
    <property type="term" value="F:ubiquinone binding"/>
    <property type="evidence" value="ECO:0007669"/>
    <property type="project" value="TreeGrafter"/>
</dbReference>
<dbReference type="AlphaFoldDB" id="A0A1W5T112"/>
<organism evidence="19">
    <name type="scientific">Aphanotorulus emarginatus</name>
    <dbReference type="NCBI Taxonomy" id="164001"/>
    <lineage>
        <taxon>Eukaryota</taxon>
        <taxon>Metazoa</taxon>
        <taxon>Chordata</taxon>
        <taxon>Craniata</taxon>
        <taxon>Vertebrata</taxon>
        <taxon>Euteleostomi</taxon>
        <taxon>Actinopterygii</taxon>
        <taxon>Neopterygii</taxon>
        <taxon>Teleostei</taxon>
        <taxon>Ostariophysi</taxon>
        <taxon>Siluriformes</taxon>
        <taxon>Loricariidae</taxon>
        <taxon>Hypostominae</taxon>
        <taxon>Aphanotorulus</taxon>
    </lineage>
</organism>
<dbReference type="GO" id="GO:0042773">
    <property type="term" value="P:ATP synthesis coupled electron transport"/>
    <property type="evidence" value="ECO:0007669"/>
    <property type="project" value="InterPro"/>
</dbReference>
<comment type="catalytic activity">
    <reaction evidence="15 16">
        <text>a ubiquinone + NADH + 5 H(+)(in) = a ubiquinol + NAD(+) + 4 H(+)(out)</text>
        <dbReference type="Rhea" id="RHEA:29091"/>
        <dbReference type="Rhea" id="RHEA-COMP:9565"/>
        <dbReference type="Rhea" id="RHEA-COMP:9566"/>
        <dbReference type="ChEBI" id="CHEBI:15378"/>
        <dbReference type="ChEBI" id="CHEBI:16389"/>
        <dbReference type="ChEBI" id="CHEBI:17976"/>
        <dbReference type="ChEBI" id="CHEBI:57540"/>
        <dbReference type="ChEBI" id="CHEBI:57945"/>
        <dbReference type="EC" id="7.1.1.2"/>
    </reaction>
</comment>
<sequence>MLKILIPTIMLFPTIWLTTPKWLWTITTAQSLLIALISLLWLKWNSETGWTTSNLYMGTDPLSTPLLVLTCWLLPLMILASQNHIKPQPLSRQRTYITLLTSLQTFLIMAFGATEIIMFYIMFEATLIPTLIIITRWGNQTERLNAGTYFLFYTLAGSLPLLVALLLLHQNTGTLSMLIIQYSQPMMLHSWGDKIWWAGCLIAFLVKMPLYGVHLWLPKAHVEAPVAGSMVLAAILLKLGGYGMMRMMVMLNPLSKDMAYPFIILALWGIIMTGSVCLRQTDLKSLIAYSSVSHMGLVAGGILIQTPWGFTGAIILMIAHGLVSSALFCLANTMYERTHSRTMILARGLQIIFPLTTTWWFIANLANLALPPLPNLMGEIIIITAMFNWSPLTLILTGTGTLITAAYSLYLFLMTQRGPLPTHITNLQPSHTREHLLMTLHLLPIILLVTKPELMWGWCY</sequence>
<dbReference type="PRINTS" id="PR01437">
    <property type="entry name" value="NUOXDRDTASE4"/>
</dbReference>
<evidence type="ECO:0000256" key="2">
    <source>
        <dbReference type="ARBA" id="ARBA00009025"/>
    </source>
</evidence>
<comment type="similarity">
    <text evidence="2 16">Belongs to the complex I subunit 4 family.</text>
</comment>
<name>A0A1W5T112_9TELE</name>
<evidence type="ECO:0000256" key="3">
    <source>
        <dbReference type="ARBA" id="ARBA00012944"/>
    </source>
</evidence>
<keyword evidence="11 16" id="KW-0520">NAD</keyword>
<evidence type="ECO:0000256" key="11">
    <source>
        <dbReference type="ARBA" id="ARBA00023027"/>
    </source>
</evidence>
<comment type="subcellular location">
    <subcellularLocation>
        <location evidence="1 16">Mitochondrion membrane</location>
        <topology evidence="1 16">Multi-pass membrane protein</topology>
    </subcellularLocation>
</comment>
<evidence type="ECO:0000256" key="14">
    <source>
        <dbReference type="ARBA" id="ARBA00023136"/>
    </source>
</evidence>
<dbReference type="InterPro" id="IPR000260">
    <property type="entry name" value="NADH4_N"/>
</dbReference>
<evidence type="ECO:0000256" key="13">
    <source>
        <dbReference type="ARBA" id="ARBA00023128"/>
    </source>
</evidence>
<accession>A0A1W5T112</accession>
<feature type="transmembrane region" description="Helical" evidence="16">
    <location>
        <begin position="195"/>
        <end position="217"/>
    </location>
</feature>
<dbReference type="EMBL" id="KX087166">
    <property type="protein sequence ID" value="ARF05662.1"/>
    <property type="molecule type" value="Genomic_DNA"/>
</dbReference>
<protein>
    <recommendedName>
        <fullName evidence="4 16">NADH-ubiquinone oxidoreductase chain 4</fullName>
        <ecNumber evidence="3 16">7.1.1.2</ecNumber>
    </recommendedName>
</protein>
<dbReference type="GO" id="GO:0008137">
    <property type="term" value="F:NADH dehydrogenase (ubiquinone) activity"/>
    <property type="evidence" value="ECO:0007669"/>
    <property type="project" value="UniProtKB-UniRule"/>
</dbReference>
<feature type="transmembrane region" description="Helical" evidence="16">
    <location>
        <begin position="93"/>
        <end position="111"/>
    </location>
</feature>
<keyword evidence="6 16" id="KW-0679">Respiratory chain</keyword>
<dbReference type="InterPro" id="IPR003918">
    <property type="entry name" value="NADH_UbQ_OxRdtase"/>
</dbReference>
<keyword evidence="9 16" id="KW-0249">Electron transport</keyword>
<evidence type="ECO:0000256" key="4">
    <source>
        <dbReference type="ARBA" id="ARBA00021006"/>
    </source>
</evidence>
<evidence type="ECO:0000256" key="6">
    <source>
        <dbReference type="ARBA" id="ARBA00022660"/>
    </source>
</evidence>
<dbReference type="InterPro" id="IPR001750">
    <property type="entry name" value="ND/Mrp_TM"/>
</dbReference>
<dbReference type="Pfam" id="PF00361">
    <property type="entry name" value="Proton_antipo_M"/>
    <property type="match status" value="1"/>
</dbReference>
<keyword evidence="7 16" id="KW-0812">Transmembrane</keyword>
<evidence type="ECO:0000259" key="17">
    <source>
        <dbReference type="Pfam" id="PF00361"/>
    </source>
</evidence>
<evidence type="ECO:0000256" key="7">
    <source>
        <dbReference type="ARBA" id="ARBA00022692"/>
    </source>
</evidence>
<keyword evidence="10 16" id="KW-1133">Transmembrane helix</keyword>
<evidence type="ECO:0000256" key="9">
    <source>
        <dbReference type="ARBA" id="ARBA00022982"/>
    </source>
</evidence>
<geneLocation type="mitochondrion" evidence="19"/>
<evidence type="ECO:0000259" key="18">
    <source>
        <dbReference type="Pfam" id="PF01059"/>
    </source>
</evidence>
<keyword evidence="14 16" id="KW-0472">Membrane</keyword>
<evidence type="ECO:0000256" key="10">
    <source>
        <dbReference type="ARBA" id="ARBA00022989"/>
    </source>
</evidence>
<feature type="transmembrane region" description="Helical" evidence="16">
    <location>
        <begin position="62"/>
        <end position="81"/>
    </location>
</feature>
<dbReference type="Pfam" id="PF01059">
    <property type="entry name" value="Oxidored_q5_N"/>
    <property type="match status" value="1"/>
</dbReference>
<evidence type="ECO:0000256" key="15">
    <source>
        <dbReference type="ARBA" id="ARBA00049551"/>
    </source>
</evidence>
<evidence type="ECO:0000256" key="5">
    <source>
        <dbReference type="ARBA" id="ARBA00022448"/>
    </source>
</evidence>
<reference evidence="19" key="1">
    <citation type="journal article" date="2017" name="BMC Genomics">
        <title>Reducing the information gap on Loricarioidei (Siluriformes) mitochondrial genomics.</title>
        <authorList>
            <person name="Moreira D.A."/>
            <person name="Buckup P.A."/>
            <person name="Furtado C."/>
            <person name="Val A.L."/>
            <person name="Schama R."/>
            <person name="Parente T.E."/>
        </authorList>
    </citation>
    <scope>NUCLEOTIDE SEQUENCE</scope>
</reference>
<dbReference type="GO" id="GO:0003954">
    <property type="term" value="F:NADH dehydrogenase activity"/>
    <property type="evidence" value="ECO:0007669"/>
    <property type="project" value="TreeGrafter"/>
</dbReference>
<feature type="transmembrane region" description="Helical" evidence="16">
    <location>
        <begin position="117"/>
        <end position="137"/>
    </location>
</feature>
<dbReference type="PANTHER" id="PTHR43507:SF20">
    <property type="entry name" value="NADH-UBIQUINONE OXIDOREDUCTASE CHAIN 4"/>
    <property type="match status" value="1"/>
</dbReference>
<evidence type="ECO:0000256" key="12">
    <source>
        <dbReference type="ARBA" id="ARBA00023075"/>
    </source>
</evidence>
<evidence type="ECO:0000256" key="16">
    <source>
        <dbReference type="RuleBase" id="RU003297"/>
    </source>
</evidence>
<feature type="transmembrane region" description="Helical" evidence="16">
    <location>
        <begin position="390"/>
        <end position="413"/>
    </location>
</feature>
<feature type="transmembrane region" description="Helical" evidence="16">
    <location>
        <begin position="149"/>
        <end position="168"/>
    </location>
</feature>
<gene>
    <name evidence="19" type="primary">ND4</name>
</gene>
<proteinExistence type="inferred from homology"/>
<feature type="transmembrane region" description="Helical" evidence="16">
    <location>
        <begin position="310"/>
        <end position="330"/>
    </location>
</feature>
<dbReference type="PANTHER" id="PTHR43507">
    <property type="entry name" value="NADH-UBIQUINONE OXIDOREDUCTASE CHAIN 4"/>
    <property type="match status" value="1"/>
</dbReference>
<feature type="domain" description="NADH:ubiquinone oxidoreductase chain 4 N-terminal" evidence="18">
    <location>
        <begin position="1"/>
        <end position="110"/>
    </location>
</feature>
<feature type="transmembrane region" description="Helical" evidence="16">
    <location>
        <begin position="21"/>
        <end position="42"/>
    </location>
</feature>
<dbReference type="EC" id="7.1.1.2" evidence="3 16"/>
<dbReference type="NCBIfam" id="TIGR01972">
    <property type="entry name" value="NDH_I_M"/>
    <property type="match status" value="1"/>
</dbReference>
<feature type="domain" description="NADH:quinone oxidoreductase/Mrp antiporter transmembrane" evidence="17">
    <location>
        <begin position="113"/>
        <end position="404"/>
    </location>
</feature>
<feature type="transmembrane region" description="Helical" evidence="16">
    <location>
        <begin position="224"/>
        <end position="244"/>
    </location>
</feature>
<dbReference type="InterPro" id="IPR010227">
    <property type="entry name" value="NADH_Q_OxRdtase_chainM/4"/>
</dbReference>
<feature type="transmembrane region" description="Helical" evidence="16">
    <location>
        <begin position="259"/>
        <end position="279"/>
    </location>
</feature>
<evidence type="ECO:0000256" key="1">
    <source>
        <dbReference type="ARBA" id="ARBA00004225"/>
    </source>
</evidence>
<feature type="transmembrane region" description="Helical" evidence="16">
    <location>
        <begin position="286"/>
        <end position="304"/>
    </location>
</feature>
<keyword evidence="12 16" id="KW-0830">Ubiquinone</keyword>
<evidence type="ECO:0000256" key="8">
    <source>
        <dbReference type="ARBA" id="ARBA00022967"/>
    </source>
</evidence>
<keyword evidence="13 16" id="KW-0496">Mitochondrion</keyword>